<accession>E8X5D1</accession>
<gene>
    <name evidence="2" type="ordered locus">AciX9_2443</name>
</gene>
<protein>
    <recommendedName>
        <fullName evidence="4">Beta-barrel porin-2, OmpL-like. bbp2</fullName>
    </recommendedName>
</protein>
<feature type="signal peptide" evidence="1">
    <location>
        <begin position="1"/>
        <end position="28"/>
    </location>
</feature>
<name>E8X5D1_GRATM</name>
<dbReference type="PaxDb" id="1198114-AciX9_2443"/>
<evidence type="ECO:0000256" key="1">
    <source>
        <dbReference type="SAM" id="SignalP"/>
    </source>
</evidence>
<dbReference type="HOGENOM" id="CLU_569575_0_0_0"/>
<sequence length="479" mass="53869">MKVRSMKCTKAFLFGACLVSIFTAASFAQQEQPAVPVTQPAVVFEGNFFQRLGQVYIQDWKGNAAPTDVPARRALPAPLDSSPFPSSDWGYGGSTLLGTPDANVYPLMTALKLQNSRTKVYGWVAPSVNFSTSGTNSFPLSYDVVPNRLELNQAVIYIERLPNTVQNKHFDFGYHITGFFGTDYRFTTAKDYLSQQLLQKNRRYGFDPVLEYAELYFPVKDGLNIRIGRFLSVPGIEAQLAPNNYNMTHSLLYTIDPFTDTGIIGTLKLNKQWLVQLGLSAGHDVAPWSDDRKASGIACLNYSTRTNNDNFYACANGINDGKYAYNNLQHYDATWYHKFNSKWHGATEAYYMYERQVPNVAGNVTVPIATETGANGAFCAAGQRTCTAPEYAIVNYINREINPRLMMGFRSDLLNDKKGQRTGIAGKYTENTLYATKYIGSTIMIRPEIRFDHSWDRKGYNLGQARNQFFMGLDLIYKF</sequence>
<dbReference type="RefSeq" id="WP_013580794.1">
    <property type="nucleotide sequence ID" value="NC_015064.1"/>
</dbReference>
<dbReference type="Proteomes" id="UP000000343">
    <property type="component" value="Chromosome"/>
</dbReference>
<organism evidence="3">
    <name type="scientific">Granulicella tundricola (strain ATCC BAA-1859 / DSM 23138 / MP5ACTX9)</name>
    <dbReference type="NCBI Taxonomy" id="1198114"/>
    <lineage>
        <taxon>Bacteria</taxon>
        <taxon>Pseudomonadati</taxon>
        <taxon>Acidobacteriota</taxon>
        <taxon>Terriglobia</taxon>
        <taxon>Terriglobales</taxon>
        <taxon>Acidobacteriaceae</taxon>
        <taxon>Granulicella</taxon>
    </lineage>
</organism>
<evidence type="ECO:0008006" key="4">
    <source>
        <dbReference type="Google" id="ProtNLM"/>
    </source>
</evidence>
<dbReference type="STRING" id="1198114.AciX9_2443"/>
<keyword evidence="3" id="KW-1185">Reference proteome</keyword>
<evidence type="ECO:0000313" key="3">
    <source>
        <dbReference type="Proteomes" id="UP000000343"/>
    </source>
</evidence>
<dbReference type="eggNOG" id="COG2067">
    <property type="taxonomic scope" value="Bacteria"/>
</dbReference>
<keyword evidence="1" id="KW-0732">Signal</keyword>
<proteinExistence type="predicted"/>
<dbReference type="AlphaFoldDB" id="E8X5D1"/>
<dbReference type="KEGG" id="acm:AciX9_2443"/>
<dbReference type="Pfam" id="PF07642">
    <property type="entry name" value="BBP2"/>
    <property type="match status" value="1"/>
</dbReference>
<feature type="chain" id="PRO_5003234401" description="Beta-barrel porin-2, OmpL-like. bbp2" evidence="1">
    <location>
        <begin position="29"/>
        <end position="479"/>
    </location>
</feature>
<dbReference type="InterPro" id="IPR011486">
    <property type="entry name" value="BBP2"/>
</dbReference>
<dbReference type="OrthoDB" id="7486782at2"/>
<dbReference type="EMBL" id="CP002480">
    <property type="protein sequence ID" value="ADW69478.1"/>
    <property type="molecule type" value="Genomic_DNA"/>
</dbReference>
<reference evidence="3" key="1">
    <citation type="submission" date="2011-01" db="EMBL/GenBank/DDBJ databases">
        <title>Complete sequence of chromosome of Acidobacterium sp. MP5ACTX9.</title>
        <authorList>
            <consortium name="US DOE Joint Genome Institute"/>
            <person name="Lucas S."/>
            <person name="Copeland A."/>
            <person name="Lapidus A."/>
            <person name="Cheng J.-F."/>
            <person name="Goodwin L."/>
            <person name="Pitluck S."/>
            <person name="Teshima H."/>
            <person name="Detter J.C."/>
            <person name="Han C."/>
            <person name="Tapia R."/>
            <person name="Land M."/>
            <person name="Hauser L."/>
            <person name="Kyrpides N."/>
            <person name="Ivanova N."/>
            <person name="Ovchinnikova G."/>
            <person name="Pagani I."/>
            <person name="Rawat S.R."/>
            <person name="Mannisto M."/>
            <person name="Haggblom M.M."/>
            <person name="Woyke T."/>
        </authorList>
    </citation>
    <scope>NUCLEOTIDE SEQUENCE [LARGE SCALE GENOMIC DNA]</scope>
    <source>
        <strain evidence="3">MP5ACTX9</strain>
    </source>
</reference>
<evidence type="ECO:0000313" key="2">
    <source>
        <dbReference type="EMBL" id="ADW69478.1"/>
    </source>
</evidence>